<evidence type="ECO:0000313" key="3">
    <source>
        <dbReference type="Proteomes" id="UP001374893"/>
    </source>
</evidence>
<dbReference type="Proteomes" id="UP001374893">
    <property type="component" value="Chromosome"/>
</dbReference>
<protein>
    <submittedName>
        <fullName evidence="2">Uncharacterized protein</fullName>
    </submittedName>
</protein>
<reference evidence="2 3" key="1">
    <citation type="submission" date="2021-06" db="EMBL/GenBank/DDBJ databases">
        <title>Complete genome of Haloferula helveola possessing various polysaccharide degrading enzymes.</title>
        <authorList>
            <person name="Takami H."/>
            <person name="Huang C."/>
            <person name="Hamasaki K."/>
        </authorList>
    </citation>
    <scope>NUCLEOTIDE SEQUENCE [LARGE SCALE GENOMIC DNA]</scope>
    <source>
        <strain evidence="2 3">CN-1</strain>
    </source>
</reference>
<organism evidence="2 3">
    <name type="scientific">Haloferula helveola</name>
    <dbReference type="NCBI Taxonomy" id="490095"/>
    <lineage>
        <taxon>Bacteria</taxon>
        <taxon>Pseudomonadati</taxon>
        <taxon>Verrucomicrobiota</taxon>
        <taxon>Verrucomicrobiia</taxon>
        <taxon>Verrucomicrobiales</taxon>
        <taxon>Verrucomicrobiaceae</taxon>
        <taxon>Haloferula</taxon>
    </lineage>
</organism>
<accession>A0ABN6H6W8</accession>
<name>A0ABN6H6W8_9BACT</name>
<proteinExistence type="predicted"/>
<feature type="compositionally biased region" description="Basic and acidic residues" evidence="1">
    <location>
        <begin position="130"/>
        <end position="144"/>
    </location>
</feature>
<sequence>MKVRGIGAMVVVLMLVSCAGSAWREEREVARGAGGRTWTDFVISNRDGMHRHLTYDEELRDLETAYTHATPAEKDHLFAIYCQVKKDQARELQRQERSRAWAAAVANSSSGSSQGYTKPSGGGTSSYDDALERNKRMFDNDTARRLQYNQPQLRSNPNTSY</sequence>
<gene>
    <name evidence="2" type="ORF">HAHE_33130</name>
</gene>
<feature type="compositionally biased region" description="Polar residues" evidence="1">
    <location>
        <begin position="147"/>
        <end position="161"/>
    </location>
</feature>
<dbReference type="EMBL" id="AP024702">
    <property type="protein sequence ID" value="BCX49405.1"/>
    <property type="molecule type" value="Genomic_DNA"/>
</dbReference>
<keyword evidence="3" id="KW-1185">Reference proteome</keyword>
<evidence type="ECO:0000313" key="2">
    <source>
        <dbReference type="EMBL" id="BCX49405.1"/>
    </source>
</evidence>
<dbReference type="PROSITE" id="PS51257">
    <property type="entry name" value="PROKAR_LIPOPROTEIN"/>
    <property type="match status" value="1"/>
</dbReference>
<feature type="compositionally biased region" description="Low complexity" evidence="1">
    <location>
        <begin position="103"/>
        <end position="113"/>
    </location>
</feature>
<feature type="region of interest" description="Disordered" evidence="1">
    <location>
        <begin position="103"/>
        <end position="161"/>
    </location>
</feature>
<dbReference type="RefSeq" id="WP_338685988.1">
    <property type="nucleotide sequence ID" value="NZ_AP024702.1"/>
</dbReference>
<evidence type="ECO:0000256" key="1">
    <source>
        <dbReference type="SAM" id="MobiDB-lite"/>
    </source>
</evidence>